<dbReference type="SFLD" id="SFLDG01060">
    <property type="entry name" value="BATS_domain_containing"/>
    <property type="match status" value="1"/>
</dbReference>
<dbReference type="SFLD" id="SFLDS00029">
    <property type="entry name" value="Radical_SAM"/>
    <property type="match status" value="1"/>
</dbReference>
<gene>
    <name evidence="8" type="ORF">OMAG_002856</name>
</gene>
<dbReference type="EMBL" id="JYNY01000627">
    <property type="protein sequence ID" value="KJJ83281.1"/>
    <property type="molecule type" value="Genomic_DNA"/>
</dbReference>
<keyword evidence="4" id="KW-0479">Metal-binding</keyword>
<evidence type="ECO:0000313" key="8">
    <source>
        <dbReference type="EMBL" id="KJJ83281.1"/>
    </source>
</evidence>
<dbReference type="SFLD" id="SFLDF00301">
    <property type="entry name" value="2-iminoacetate_synthase_(ThiH)"/>
    <property type="match status" value="1"/>
</dbReference>
<keyword evidence="9" id="KW-1185">Reference proteome</keyword>
<keyword evidence="5" id="KW-0408">Iron</keyword>
<feature type="domain" description="Radical SAM core" evidence="7">
    <location>
        <begin position="67"/>
        <end position="299"/>
    </location>
</feature>
<dbReference type="PANTHER" id="PTHR43583">
    <property type="entry name" value="2-IMINOACETATE SYNTHASE"/>
    <property type="match status" value="1"/>
</dbReference>
<dbReference type="InterPro" id="IPR034428">
    <property type="entry name" value="ThiH/NoCL/HydG-like"/>
</dbReference>
<evidence type="ECO:0000256" key="4">
    <source>
        <dbReference type="ARBA" id="ARBA00022723"/>
    </source>
</evidence>
<dbReference type="GO" id="GO:0051539">
    <property type="term" value="F:4 iron, 4 sulfur cluster binding"/>
    <property type="evidence" value="ECO:0007669"/>
    <property type="project" value="UniProtKB-KW"/>
</dbReference>
<dbReference type="GO" id="GO:0009228">
    <property type="term" value="P:thiamine biosynthetic process"/>
    <property type="evidence" value="ECO:0007669"/>
    <property type="project" value="InterPro"/>
</dbReference>
<dbReference type="Gene3D" id="3.20.20.70">
    <property type="entry name" value="Aldolase class I"/>
    <property type="match status" value="1"/>
</dbReference>
<protein>
    <submittedName>
        <fullName evidence="8">Thiazole biosynthesis protein ThiH</fullName>
    </submittedName>
</protein>
<comment type="caution">
    <text evidence="8">The sequence shown here is derived from an EMBL/GenBank/DDBJ whole genome shotgun (WGS) entry which is preliminary data.</text>
</comment>
<evidence type="ECO:0000259" key="7">
    <source>
        <dbReference type="PROSITE" id="PS51918"/>
    </source>
</evidence>
<name>A0A0F0CP39_9BACT</name>
<dbReference type="GO" id="GO:0005506">
    <property type="term" value="F:iron ion binding"/>
    <property type="evidence" value="ECO:0007669"/>
    <property type="project" value="InterPro"/>
</dbReference>
<comment type="cofactor">
    <cofactor evidence="1">
        <name>[4Fe-4S] cluster</name>
        <dbReference type="ChEBI" id="CHEBI:49883"/>
    </cofactor>
</comment>
<dbReference type="Pfam" id="PF04055">
    <property type="entry name" value="Radical_SAM"/>
    <property type="match status" value="1"/>
</dbReference>
<keyword evidence="6" id="KW-0411">Iron-sulfur</keyword>
<reference evidence="8 9" key="1">
    <citation type="submission" date="2015-02" db="EMBL/GenBank/DDBJ databases">
        <title>Single-cell genomics of uncultivated deep-branching MTB reveals a conserved set of magnetosome genes.</title>
        <authorList>
            <person name="Kolinko S."/>
            <person name="Richter M."/>
            <person name="Glockner F.O."/>
            <person name="Brachmann A."/>
            <person name="Schuler D."/>
        </authorList>
    </citation>
    <scope>NUCLEOTIDE SEQUENCE [LARGE SCALE GENOMIC DNA]</scope>
    <source>
        <strain evidence="8">SKK-01</strain>
    </source>
</reference>
<dbReference type="InterPro" id="IPR012726">
    <property type="entry name" value="ThiH"/>
</dbReference>
<organism evidence="8 9">
    <name type="scientific">Candidatus Omnitrophus magneticus</name>
    <dbReference type="NCBI Taxonomy" id="1609969"/>
    <lineage>
        <taxon>Bacteria</taxon>
        <taxon>Pseudomonadati</taxon>
        <taxon>Candidatus Omnitrophota</taxon>
        <taxon>Candidatus Omnitrophus</taxon>
    </lineage>
</organism>
<dbReference type="Pfam" id="PF06968">
    <property type="entry name" value="BATS"/>
    <property type="match status" value="1"/>
</dbReference>
<dbReference type="PANTHER" id="PTHR43583:SF1">
    <property type="entry name" value="2-IMINOACETATE SYNTHASE"/>
    <property type="match status" value="1"/>
</dbReference>
<keyword evidence="3" id="KW-0949">S-adenosyl-L-methionine</keyword>
<dbReference type="CDD" id="cd01335">
    <property type="entry name" value="Radical_SAM"/>
    <property type="match status" value="1"/>
</dbReference>
<dbReference type="SUPFAM" id="SSF102114">
    <property type="entry name" value="Radical SAM enzymes"/>
    <property type="match status" value="1"/>
</dbReference>
<dbReference type="InterPro" id="IPR010722">
    <property type="entry name" value="BATS_dom"/>
</dbReference>
<keyword evidence="2" id="KW-0004">4Fe-4S</keyword>
<dbReference type="GO" id="GO:0003824">
    <property type="term" value="F:catalytic activity"/>
    <property type="evidence" value="ECO:0007669"/>
    <property type="project" value="InterPro"/>
</dbReference>
<evidence type="ECO:0000256" key="1">
    <source>
        <dbReference type="ARBA" id="ARBA00001966"/>
    </source>
</evidence>
<dbReference type="InterPro" id="IPR058240">
    <property type="entry name" value="rSAM_sf"/>
</dbReference>
<dbReference type="Proteomes" id="UP000033428">
    <property type="component" value="Unassembled WGS sequence"/>
</dbReference>
<dbReference type="PATRIC" id="fig|1609969.3.peg.3069"/>
<evidence type="ECO:0000256" key="3">
    <source>
        <dbReference type="ARBA" id="ARBA00022691"/>
    </source>
</evidence>
<dbReference type="SFLD" id="SFLDG01081">
    <property type="entry name" value="cleavage_of_the_Ca-Cb_bond_in"/>
    <property type="match status" value="1"/>
</dbReference>
<evidence type="ECO:0000313" key="9">
    <source>
        <dbReference type="Proteomes" id="UP000033428"/>
    </source>
</evidence>
<dbReference type="AlphaFoldDB" id="A0A0F0CP39"/>
<proteinExistence type="predicted"/>
<dbReference type="SMART" id="SM00876">
    <property type="entry name" value="BATS"/>
    <property type="match status" value="1"/>
</dbReference>
<dbReference type="InterPro" id="IPR007197">
    <property type="entry name" value="rSAM"/>
</dbReference>
<sequence>MSFLDIYNKYENFDFLDFFSKVNLNDVKNTFHKETLSSYDLVVLLSNKSDVFLEELAQKARSISLRNFGKVIFLYTPMYIADYCVNECSYCGFNARNAASRKKLSLYEIKKEAEYIHSTGINHVLVLTGESRIESPVQYIKDAVKILKKYFSSISIEIYPLEKEEYKMLIDIGVDGLTIYQEVYDKKMYDKVHISGPKKNYLFRMETPERAASVGMRTINIGILLGISDWQKEIFFLAEHARYLEDKFPSSEISVSIPRIRPQVSGFTAPYEINDKDFAKIIIILRLFLPRAGITISTRENAYLRDNLISLGITRMSAGSTTVVGGHGSSKNNSSEKTLPQFQIFDERSVDEMKNMIILKGYQPVLKDWMNL</sequence>
<evidence type="ECO:0000256" key="5">
    <source>
        <dbReference type="ARBA" id="ARBA00023004"/>
    </source>
</evidence>
<dbReference type="NCBIfam" id="TIGR02351">
    <property type="entry name" value="thiH"/>
    <property type="match status" value="1"/>
</dbReference>
<accession>A0A0F0CP39</accession>
<evidence type="ECO:0000256" key="2">
    <source>
        <dbReference type="ARBA" id="ARBA00022485"/>
    </source>
</evidence>
<dbReference type="PROSITE" id="PS51918">
    <property type="entry name" value="RADICAL_SAM"/>
    <property type="match status" value="1"/>
</dbReference>
<dbReference type="InterPro" id="IPR013785">
    <property type="entry name" value="Aldolase_TIM"/>
</dbReference>
<evidence type="ECO:0000256" key="6">
    <source>
        <dbReference type="ARBA" id="ARBA00023014"/>
    </source>
</evidence>